<name>A0ABX4XM88_9LIST</name>
<accession>A0ABX4XM88</accession>
<proteinExistence type="predicted"/>
<protein>
    <submittedName>
        <fullName evidence="1">Uncharacterized protein</fullName>
    </submittedName>
</protein>
<dbReference type="Proteomes" id="UP000236500">
    <property type="component" value="Unassembled WGS sequence"/>
</dbReference>
<sequence length="96" mass="11341">MIENDYQLTFCYSIFTITDIMKGEWKRFLKNRMLAGIQTLSLDLLEAECASYLKIRFGIFYLICEVGQAFFDKWHEFLVFKEGFLDECEGESHGED</sequence>
<keyword evidence="2" id="KW-1185">Reference proteome</keyword>
<evidence type="ECO:0000313" key="1">
    <source>
        <dbReference type="EMBL" id="PNP91999.1"/>
    </source>
</evidence>
<dbReference type="RefSeq" id="WP_036094347.1">
    <property type="nucleotide sequence ID" value="NZ_BJEY01000005.1"/>
</dbReference>
<dbReference type="EMBL" id="MPDH01000010">
    <property type="protein sequence ID" value="PNP91999.1"/>
    <property type="molecule type" value="Genomic_DNA"/>
</dbReference>
<organism evidence="1 2">
    <name type="scientific">Listeria newyorkensis</name>
    <dbReference type="NCBI Taxonomy" id="1497681"/>
    <lineage>
        <taxon>Bacteria</taxon>
        <taxon>Bacillati</taxon>
        <taxon>Bacillota</taxon>
        <taxon>Bacilli</taxon>
        <taxon>Bacillales</taxon>
        <taxon>Listeriaceae</taxon>
        <taxon>Listeria</taxon>
    </lineage>
</organism>
<gene>
    <name evidence="1" type="ORF">BMT55_09855</name>
</gene>
<evidence type="ECO:0000313" key="2">
    <source>
        <dbReference type="Proteomes" id="UP000236500"/>
    </source>
</evidence>
<reference evidence="1 2" key="1">
    <citation type="submission" date="2016-11" db="EMBL/GenBank/DDBJ databases">
        <title>Whole Genome Sequence of Listeria newyorkensis.</title>
        <authorList>
            <person name="Frink S."/>
            <person name="Morales C."/>
            <person name="Kiang D."/>
        </authorList>
    </citation>
    <scope>NUCLEOTIDE SEQUENCE [LARGE SCALE GENOMIC DNA]</scope>
    <source>
        <strain evidence="1 2">F1604011-044</strain>
    </source>
</reference>
<comment type="caution">
    <text evidence="1">The sequence shown here is derived from an EMBL/GenBank/DDBJ whole genome shotgun (WGS) entry which is preliminary data.</text>
</comment>